<evidence type="ECO:0000313" key="6">
    <source>
        <dbReference type="Proteomes" id="UP000266234"/>
    </source>
</evidence>
<dbReference type="OrthoDB" id="7305308at2759"/>
<sequence>MASSPTIRPASSQDIPQILSFIRDGGEEQSPGAHIAATEEALLDTLYLSDVSDNKPRFGRPLLIFSPEGKPAGLLIYFFNYTTWAAAPGVCMEELYVVSQYRRHGYARLLVQVLATAAKEAGCVKMEWLCLENNTRALSFYDKLGAVRKDDWLVLKVDQDGIDRLMQTEN</sequence>
<dbReference type="PANTHER" id="PTHR10545">
    <property type="entry name" value="DIAMINE N-ACETYLTRANSFERASE"/>
    <property type="match status" value="1"/>
</dbReference>
<comment type="caution">
    <text evidence="5">The sequence shown here is derived from an EMBL/GenBank/DDBJ whole genome shotgun (WGS) entry which is preliminary data.</text>
</comment>
<dbReference type="InterPro" id="IPR000182">
    <property type="entry name" value="GNAT_dom"/>
</dbReference>
<dbReference type="STRING" id="694270.A0A395T0R7"/>
<reference evidence="5 6" key="1">
    <citation type="journal article" date="2018" name="PLoS Pathog.">
        <title>Evolution of structural diversity of trichothecenes, a family of toxins produced by plant pathogenic and entomopathogenic fungi.</title>
        <authorList>
            <person name="Proctor R.H."/>
            <person name="McCormick S.P."/>
            <person name="Kim H.S."/>
            <person name="Cardoza R.E."/>
            <person name="Stanley A.M."/>
            <person name="Lindo L."/>
            <person name="Kelly A."/>
            <person name="Brown D.W."/>
            <person name="Lee T."/>
            <person name="Vaughan M.M."/>
            <person name="Alexander N.J."/>
            <person name="Busman M."/>
            <person name="Gutierrez S."/>
        </authorList>
    </citation>
    <scope>NUCLEOTIDE SEQUENCE [LARGE SCALE GENOMIC DNA]</scope>
    <source>
        <strain evidence="5 6">NRRL 20695</strain>
    </source>
</reference>
<dbReference type="GO" id="GO:0008080">
    <property type="term" value="F:N-acetyltransferase activity"/>
    <property type="evidence" value="ECO:0007669"/>
    <property type="project" value="UniProtKB-ARBA"/>
</dbReference>
<name>A0A395T0R7_9HYPO</name>
<dbReference type="FunFam" id="3.40.630.30:FF:000064">
    <property type="entry name" value="GNAT family acetyltransferase"/>
    <property type="match status" value="1"/>
</dbReference>
<accession>A0A395T0R7</accession>
<dbReference type="SUPFAM" id="SSF55729">
    <property type="entry name" value="Acyl-CoA N-acyltransferases (Nat)"/>
    <property type="match status" value="1"/>
</dbReference>
<dbReference type="InterPro" id="IPR016181">
    <property type="entry name" value="Acyl_CoA_acyltransferase"/>
</dbReference>
<proteinExistence type="inferred from homology"/>
<dbReference type="AlphaFoldDB" id="A0A395T0R7"/>
<evidence type="ECO:0000256" key="2">
    <source>
        <dbReference type="ARBA" id="ARBA00022679"/>
    </source>
</evidence>
<keyword evidence="2" id="KW-0808">Transferase</keyword>
<gene>
    <name evidence="5" type="ORF">FLONG3_3585</name>
</gene>
<evidence type="ECO:0000313" key="5">
    <source>
        <dbReference type="EMBL" id="RGP78270.1"/>
    </source>
</evidence>
<comment type="similarity">
    <text evidence="1">Belongs to the acetyltransferase family.</text>
</comment>
<evidence type="ECO:0000256" key="1">
    <source>
        <dbReference type="ARBA" id="ARBA00008694"/>
    </source>
</evidence>
<dbReference type="EMBL" id="PXOG01000071">
    <property type="protein sequence ID" value="RGP78270.1"/>
    <property type="molecule type" value="Genomic_DNA"/>
</dbReference>
<keyword evidence="6" id="KW-1185">Reference proteome</keyword>
<dbReference type="Pfam" id="PF00583">
    <property type="entry name" value="Acetyltransf_1"/>
    <property type="match status" value="1"/>
</dbReference>
<protein>
    <recommendedName>
        <fullName evidence="4">N-acetyltransferase domain-containing protein</fullName>
    </recommendedName>
</protein>
<evidence type="ECO:0000259" key="4">
    <source>
        <dbReference type="PROSITE" id="PS51186"/>
    </source>
</evidence>
<dbReference type="PROSITE" id="PS51186">
    <property type="entry name" value="GNAT"/>
    <property type="match status" value="1"/>
</dbReference>
<dbReference type="InterPro" id="IPR051016">
    <property type="entry name" value="Diverse_Substrate_AcTransf"/>
</dbReference>
<dbReference type="Gene3D" id="3.40.630.30">
    <property type="match status" value="1"/>
</dbReference>
<dbReference type="Proteomes" id="UP000266234">
    <property type="component" value="Unassembled WGS sequence"/>
</dbReference>
<dbReference type="CDD" id="cd04301">
    <property type="entry name" value="NAT_SF"/>
    <property type="match status" value="1"/>
</dbReference>
<organism evidence="5 6">
    <name type="scientific">Fusarium longipes</name>
    <dbReference type="NCBI Taxonomy" id="694270"/>
    <lineage>
        <taxon>Eukaryota</taxon>
        <taxon>Fungi</taxon>
        <taxon>Dikarya</taxon>
        <taxon>Ascomycota</taxon>
        <taxon>Pezizomycotina</taxon>
        <taxon>Sordariomycetes</taxon>
        <taxon>Hypocreomycetidae</taxon>
        <taxon>Hypocreales</taxon>
        <taxon>Nectriaceae</taxon>
        <taxon>Fusarium</taxon>
    </lineage>
</organism>
<evidence type="ECO:0000256" key="3">
    <source>
        <dbReference type="ARBA" id="ARBA00023315"/>
    </source>
</evidence>
<keyword evidence="3" id="KW-0012">Acyltransferase</keyword>
<dbReference type="PANTHER" id="PTHR10545:SF29">
    <property type="entry name" value="GH14572P-RELATED"/>
    <property type="match status" value="1"/>
</dbReference>
<feature type="domain" description="N-acetyltransferase" evidence="4">
    <location>
        <begin position="5"/>
        <end position="170"/>
    </location>
</feature>